<protein>
    <submittedName>
        <fullName evidence="1">Uncharacterized protein</fullName>
    </submittedName>
</protein>
<dbReference type="EMBL" id="HBIZ01055725">
    <property type="protein sequence ID" value="CAE0782812.1"/>
    <property type="molecule type" value="Transcribed_RNA"/>
</dbReference>
<name>A0A7S4C0Q7_CHRCT</name>
<sequence length="542" mass="59048">MASGQGTSEALSSVAYARGNRIFRDVGVQTDESCLAQPSRQALRMRQYYKARKAKELQAMQAQLAGKQEQKALQPLHQPREQATVVPAPASANAFTAPLVKIIEYVDAGSQGPMSPRLVSLVGGGFAIKLLCPVSELEVLEGSSYVAKHINTLCSASGRRTCGFSGPFPSSYVPEYKIELADHAWYSHRLMSEDIWAGWPSLFPSPSPLGPHFTIDVNHCGVQRFSYTFPDTLVRIEWCAVFVPADQRQSILKLHNKAALLLAGGTLGQRDTVATESKYLPIGWATMTCSSVPDRQSGELPVSLQQDEQQACTRKKYRLPYARVQAFALLPLVKGAAHWLGVAADALSGSQSEPSIEDFFDFPPRAWQACAPSQPHHKGHQLGFKLRGVPAGCPGDVAERLPATARLDVAAMHADGDDTGLGTIIYLNHKSSALAPDVGMPHADLIAASGREGGRLLRIQTFSPHHIVSVRFDFRNCAHGNVMADKSFGPVAGISQMRVIHYSRGEIAQLTQYFRDNPEAVLLEGERGAYLLRERRALGIES</sequence>
<proteinExistence type="predicted"/>
<organism evidence="1">
    <name type="scientific">Chrysotila carterae</name>
    <name type="common">Marine alga</name>
    <name type="synonym">Syracosphaera carterae</name>
    <dbReference type="NCBI Taxonomy" id="13221"/>
    <lineage>
        <taxon>Eukaryota</taxon>
        <taxon>Haptista</taxon>
        <taxon>Haptophyta</taxon>
        <taxon>Prymnesiophyceae</taxon>
        <taxon>Isochrysidales</taxon>
        <taxon>Isochrysidaceae</taxon>
        <taxon>Chrysotila</taxon>
    </lineage>
</organism>
<reference evidence="1" key="1">
    <citation type="submission" date="2021-01" db="EMBL/GenBank/DDBJ databases">
        <authorList>
            <person name="Corre E."/>
            <person name="Pelletier E."/>
            <person name="Niang G."/>
            <person name="Scheremetjew M."/>
            <person name="Finn R."/>
            <person name="Kale V."/>
            <person name="Holt S."/>
            <person name="Cochrane G."/>
            <person name="Meng A."/>
            <person name="Brown T."/>
            <person name="Cohen L."/>
        </authorList>
    </citation>
    <scope>NUCLEOTIDE SEQUENCE</scope>
    <source>
        <strain evidence="1">CCMP645</strain>
    </source>
</reference>
<accession>A0A7S4C0Q7</accession>
<evidence type="ECO:0000313" key="1">
    <source>
        <dbReference type="EMBL" id="CAE0782812.1"/>
    </source>
</evidence>
<gene>
    <name evidence="1" type="ORF">PCAR00345_LOCUS35515</name>
</gene>
<dbReference type="AlphaFoldDB" id="A0A7S4C0Q7"/>